<evidence type="ECO:0000313" key="3">
    <source>
        <dbReference type="EMBL" id="BBD08110.1"/>
    </source>
</evidence>
<dbReference type="EMBL" id="AP017378">
    <property type="protein sequence ID" value="BBD08110.1"/>
    <property type="molecule type" value="Genomic_DNA"/>
</dbReference>
<dbReference type="InterPro" id="IPR029069">
    <property type="entry name" value="HotDog_dom_sf"/>
</dbReference>
<feature type="domain" description="Thioesterase" evidence="2">
    <location>
        <begin position="50"/>
        <end position="124"/>
    </location>
</feature>
<dbReference type="Proteomes" id="UP000269883">
    <property type="component" value="Chromosome"/>
</dbReference>
<dbReference type="PANTHER" id="PTHR43240">
    <property type="entry name" value="1,4-DIHYDROXY-2-NAPHTHOYL-COA THIOESTERASE 1"/>
    <property type="match status" value="1"/>
</dbReference>
<evidence type="ECO:0000256" key="1">
    <source>
        <dbReference type="ARBA" id="ARBA00022801"/>
    </source>
</evidence>
<dbReference type="Gene3D" id="3.10.129.10">
    <property type="entry name" value="Hotdog Thioesterase"/>
    <property type="match status" value="1"/>
</dbReference>
<dbReference type="KEGG" id="dfl:DFE_1384"/>
<sequence>MPEKYLEAVVHADQAVNPLLTTLGIEVLSAGEGQAVLRLPYDRKLLQGAGVVGGGVLATLADEAMAHAVLSTLNNGRVTATVDMSVRYLSPAGAGEDLRAEAVVIRRGSRVIFTRAEIVDSQGLAVASADASFLVSAKKDKA</sequence>
<proteinExistence type="predicted"/>
<dbReference type="InterPro" id="IPR003736">
    <property type="entry name" value="PAAI_dom"/>
</dbReference>
<name>A0A2Z6AY52_9BACT</name>
<dbReference type="CDD" id="cd03443">
    <property type="entry name" value="PaaI_thioesterase"/>
    <property type="match status" value="1"/>
</dbReference>
<dbReference type="Pfam" id="PF03061">
    <property type="entry name" value="4HBT"/>
    <property type="match status" value="1"/>
</dbReference>
<dbReference type="OrthoDB" id="5297685at2"/>
<dbReference type="GO" id="GO:0061522">
    <property type="term" value="F:1,4-dihydroxy-2-naphthoyl-CoA thioesterase activity"/>
    <property type="evidence" value="ECO:0007669"/>
    <property type="project" value="TreeGrafter"/>
</dbReference>
<evidence type="ECO:0000313" key="4">
    <source>
        <dbReference type="Proteomes" id="UP000269883"/>
    </source>
</evidence>
<accession>A0A2Z6AY52</accession>
<dbReference type="SUPFAM" id="SSF54637">
    <property type="entry name" value="Thioesterase/thiol ester dehydrase-isomerase"/>
    <property type="match status" value="1"/>
</dbReference>
<organism evidence="3 4">
    <name type="scientific">Desulfovibrio ferrophilus</name>
    <dbReference type="NCBI Taxonomy" id="241368"/>
    <lineage>
        <taxon>Bacteria</taxon>
        <taxon>Pseudomonadati</taxon>
        <taxon>Thermodesulfobacteriota</taxon>
        <taxon>Desulfovibrionia</taxon>
        <taxon>Desulfovibrionales</taxon>
        <taxon>Desulfovibrionaceae</taxon>
        <taxon>Desulfovibrio</taxon>
    </lineage>
</organism>
<keyword evidence="4" id="KW-1185">Reference proteome</keyword>
<keyword evidence="1" id="KW-0378">Hydrolase</keyword>
<dbReference type="NCBIfam" id="TIGR00369">
    <property type="entry name" value="unchar_dom_1"/>
    <property type="match status" value="1"/>
</dbReference>
<protein>
    <submittedName>
        <fullName evidence="3">Thioesterase superfamily protein</fullName>
    </submittedName>
</protein>
<dbReference type="AlphaFoldDB" id="A0A2Z6AY52"/>
<reference evidence="3 4" key="1">
    <citation type="journal article" date="2018" name="Sci. Adv.">
        <title>Multi-heme cytochromes provide a pathway for survival in energy-limited environments.</title>
        <authorList>
            <person name="Deng X."/>
            <person name="Dohmae N."/>
            <person name="Nealson K.H."/>
            <person name="Hashimoto K."/>
            <person name="Okamoto A."/>
        </authorList>
    </citation>
    <scope>NUCLEOTIDE SEQUENCE [LARGE SCALE GENOMIC DNA]</scope>
    <source>
        <strain evidence="3 4">IS5</strain>
    </source>
</reference>
<dbReference type="PANTHER" id="PTHR43240:SF7">
    <property type="entry name" value="BLR7284 PROTEIN"/>
    <property type="match status" value="1"/>
</dbReference>
<dbReference type="RefSeq" id="WP_126377942.1">
    <property type="nucleotide sequence ID" value="NZ_AP017378.1"/>
</dbReference>
<dbReference type="GO" id="GO:0005829">
    <property type="term" value="C:cytosol"/>
    <property type="evidence" value="ECO:0007669"/>
    <property type="project" value="TreeGrafter"/>
</dbReference>
<gene>
    <name evidence="3" type="ORF">DFE_1384</name>
</gene>
<evidence type="ECO:0000259" key="2">
    <source>
        <dbReference type="Pfam" id="PF03061"/>
    </source>
</evidence>
<dbReference type="InterPro" id="IPR006683">
    <property type="entry name" value="Thioestr_dom"/>
</dbReference>